<dbReference type="RefSeq" id="WP_010799989.1">
    <property type="nucleotide sequence ID" value="NZ_CARVBY010000026.1"/>
</dbReference>
<dbReference type="Pfam" id="PF18998">
    <property type="entry name" value="Flg_new_2"/>
    <property type="match status" value="3"/>
</dbReference>
<dbReference type="EMBL" id="WKLP01000007">
    <property type="protein sequence ID" value="MRY11190.1"/>
    <property type="molecule type" value="Genomic_DNA"/>
</dbReference>
<organism evidence="2">
    <name type="scientific">Parabacteroides goldsteinii</name>
    <dbReference type="NCBI Taxonomy" id="328812"/>
    <lineage>
        <taxon>Bacteria</taxon>
        <taxon>Pseudomonadati</taxon>
        <taxon>Bacteroidota</taxon>
        <taxon>Bacteroidia</taxon>
        <taxon>Bacteroidales</taxon>
        <taxon>Tannerellaceae</taxon>
        <taxon>Parabacteroides</taxon>
    </lineage>
</organism>
<name>A0A6G1ZBD4_9BACT</name>
<dbReference type="InterPro" id="IPR044060">
    <property type="entry name" value="Bacterial_rp_domain"/>
</dbReference>
<evidence type="ECO:0000259" key="1">
    <source>
        <dbReference type="Pfam" id="PF18998"/>
    </source>
</evidence>
<sequence>MSIKEFLQKGMAPRLQSLLVAFFMMVTVQGMAQKNNSSGGSSAESRADLTVSKPVLPVKKQTKVPLESSGQKILTRSEGGNILKITSEGTNTEYADWQTAMEALKSGDEITLLSKVILYEASGDKMPDKSCTINGDGKTLEFNTNGFVGSCSLQEDVTFKNIHLEAGNITANGKKVVFDSGVIVKDNCDVYGGGGLGVDVETTSITIKDGATLSWVYGGGYAGKVTGNTNIVVEGGTVTAILGGGYNTEAIVEGSTNITINNATFISTVYGGGNNAPVKGTANIKVENGNVNYIIGGGHNTSAICKNTNLEIIGGTFGKNDEYRYNVMGGGYSAPVEEKATVTISGGTFNCFVTGGGGFDNETTATCGSTELNITGGTFNKWTYGGGWESLVLETATVKVSGTPSLATLCGGGARSTASCQNTDVQVSSNIGGWLFAGGETGSVNGTAKLTVTSGSITKNIYGGGASASCNKTEVTLSGGEVSGSVFGGGESGDVIEESHLTISGTPTISGDVFGGSRNSGTTVGSTRVEISGGTLGYINGGGYQGDVNGECHLTISGTPTISGNVFGGSNQLGTTVGSTRVEISGGTFQYNIFGGGWGCNVQGDTHVSVTGGAISFDVLGGSSQGQVFGSTNVVFDGGTITSGNIFGGGWGDSDLDDGYSPDNGRVGSVNVTINGNQNEVLYVYGNGYCSSVTNDINITVNSGDNINVYGLYSDQNYALQAGGDVNIKLNGGEISMAGLVVNNLMAENTIGGKACITVSPDIDATNLSEICSGNPKTGVLKDATFIFKDCGTADNPFVMPYNLQGFTTVELNNSYVKSQINTSPKRNTAICLDINKPNTLLSDGWSQPVKIAPFSDKAITTLEDMTTLFVIKDATELPDGKVFEVDPSSLSSYGFFRVGDTYRVMSGVAGNDFLRSVTVDPAISGGSLSVSWKETKLFSGDKVPFRDTNNTSIDSELTIEVESSEGYLLKEGTLKVYKTGDESTLVAVNDNKFILPDYDVTVTAEFAKISHQITILPVDNGSITASPGTEVAEGVEVALTVSPADGYRLKSGSLQVYKTGDANTTVALSGTSFNMPAYGVTVTAEFEQIPHQITISSMENGNITASPSVDITEGVEVALTVSPADGYRLKSGSLKVYKTGDENTTVALSGTSFNMPAYGVTVTAEFEQIPYQITISSMENGNITASPGTEVAEGVEVALTVSPADGYRLKSGSLQVYKTGDANTTVALSGNSFRMPAYDVTVMAEFEGIPAPLPPVYYTVTLPSVKGATTDPAPGDYEVESSENFRFYLTLDEDYNQSEPIVTTDRGETITPQSSDGTYIVKYIRSDVEIFIDSVVKNPDPVANETVDTGGIKIYTANGYLHIQAPQPEQVHIFTRDGRLLKAFRTSGNEEQIALPKGIYLIRVTNQCVKVVL</sequence>
<feature type="domain" description="Bacterial repeat" evidence="1">
    <location>
        <begin position="1172"/>
        <end position="1250"/>
    </location>
</feature>
<feature type="domain" description="Bacterial repeat" evidence="1">
    <location>
        <begin position="1013"/>
        <end position="1090"/>
    </location>
</feature>
<reference evidence="2" key="1">
    <citation type="journal article" date="2019" name="Nat. Med.">
        <title>A library of human gut bacterial isolates paired with longitudinal multiomics data enables mechanistic microbiome research.</title>
        <authorList>
            <person name="Poyet M."/>
            <person name="Groussin M."/>
            <person name="Gibbons S.M."/>
            <person name="Avila-Pacheco J."/>
            <person name="Jiang X."/>
            <person name="Kearney S.M."/>
            <person name="Perrotta A.R."/>
            <person name="Berdy B."/>
            <person name="Zhao S."/>
            <person name="Lieberman T.D."/>
            <person name="Swanson P.K."/>
            <person name="Smith M."/>
            <person name="Roesemann S."/>
            <person name="Alexander J.E."/>
            <person name="Rich S.A."/>
            <person name="Livny J."/>
            <person name="Vlamakis H."/>
            <person name="Clish C."/>
            <person name="Bullock K."/>
            <person name="Deik A."/>
            <person name="Scott J."/>
            <person name="Pierce K.A."/>
            <person name="Xavier R.J."/>
            <person name="Alm E.J."/>
        </authorList>
    </citation>
    <scope>NUCLEOTIDE SEQUENCE</scope>
    <source>
        <strain evidence="2">BIOML-A4</strain>
    </source>
</reference>
<feature type="domain" description="Bacterial repeat" evidence="1">
    <location>
        <begin position="1093"/>
        <end position="1170"/>
    </location>
</feature>
<gene>
    <name evidence="2" type="ORF">GKE01_06855</name>
</gene>
<comment type="caution">
    <text evidence="2">The sequence shown here is derived from an EMBL/GenBank/DDBJ whole genome shotgun (WGS) entry which is preliminary data.</text>
</comment>
<proteinExistence type="predicted"/>
<accession>A0A6G1ZBD4</accession>
<protein>
    <recommendedName>
        <fullName evidence="1">Bacterial repeat domain-containing protein</fullName>
    </recommendedName>
</protein>
<evidence type="ECO:0000313" key="2">
    <source>
        <dbReference type="EMBL" id="MRY11190.1"/>
    </source>
</evidence>